<protein>
    <submittedName>
        <fullName evidence="1">Uncharacterized protein</fullName>
    </submittedName>
</protein>
<sequence>MKRWMIIAEDGRHTTLGQHRSPTEEEIGQVTASLSAHGLGGWLVLGDGDYYQIRKPFDLEKVRQVSESQVPWEVAETRFRDLRSQSGSPAG</sequence>
<dbReference type="RefSeq" id="WP_289843498.1">
    <property type="nucleotide sequence ID" value="NZ_CATKSH010000005.1"/>
</dbReference>
<dbReference type="AlphaFoldDB" id="A0AA35V9J2"/>
<comment type="caution">
    <text evidence="1">The sequence shown here is derived from an EMBL/GenBank/DDBJ whole genome shotgun (WGS) entry which is preliminary data.</text>
</comment>
<gene>
    <name evidence="1" type="ORF">LMG32879_001074</name>
</gene>
<accession>A0AA35V9J2</accession>
<reference evidence="1" key="1">
    <citation type="submission" date="2023-03" db="EMBL/GenBank/DDBJ databases">
        <authorList>
            <person name="Cleenwerck I."/>
        </authorList>
    </citation>
    <scope>NUCLEOTIDE SEQUENCE</scope>
    <source>
        <strain evidence="1">LMG 32879</strain>
    </source>
</reference>
<evidence type="ECO:0000313" key="1">
    <source>
        <dbReference type="EMBL" id="CAI9120243.1"/>
    </source>
</evidence>
<organism evidence="1 2">
    <name type="scientific">Brytella acorum</name>
    <dbReference type="NCBI Taxonomy" id="2959299"/>
    <lineage>
        <taxon>Bacteria</taxon>
        <taxon>Pseudomonadati</taxon>
        <taxon>Pseudomonadota</taxon>
        <taxon>Alphaproteobacteria</taxon>
        <taxon>Acetobacterales</taxon>
        <taxon>Acetobacteraceae</taxon>
        <taxon>Brytella</taxon>
    </lineage>
</organism>
<proteinExistence type="predicted"/>
<keyword evidence="2" id="KW-1185">Reference proteome</keyword>
<name>A0AA35V9J2_9PROT</name>
<dbReference type="EMBL" id="CATKSH010000005">
    <property type="protein sequence ID" value="CAI9120243.1"/>
    <property type="molecule type" value="Genomic_DNA"/>
</dbReference>
<evidence type="ECO:0000313" key="2">
    <source>
        <dbReference type="Proteomes" id="UP001176960"/>
    </source>
</evidence>
<dbReference type="Proteomes" id="UP001176960">
    <property type="component" value="Unassembled WGS sequence"/>
</dbReference>